<dbReference type="PANTHER" id="PTHR21510:SF15">
    <property type="entry name" value="MICROTUBULE ORGANIZATION PROTEIN AKNA"/>
    <property type="match status" value="1"/>
</dbReference>
<evidence type="ECO:0000256" key="2">
    <source>
        <dbReference type="SAM" id="MobiDB-lite"/>
    </source>
</evidence>
<evidence type="ECO:0000256" key="1">
    <source>
        <dbReference type="SAM" id="Coils"/>
    </source>
</evidence>
<dbReference type="RefSeq" id="XP_033815970.1">
    <property type="nucleotide sequence ID" value="XM_033960079.1"/>
</dbReference>
<dbReference type="RefSeq" id="XP_033815971.1">
    <property type="nucleotide sequence ID" value="XM_033960080.1"/>
</dbReference>
<dbReference type="GO" id="GO:0001837">
    <property type="term" value="P:epithelial to mesenchymal transition"/>
    <property type="evidence" value="ECO:0007669"/>
    <property type="project" value="TreeGrafter"/>
</dbReference>
<dbReference type="GeneID" id="117367501"/>
<feature type="region of interest" description="Disordered" evidence="2">
    <location>
        <begin position="1"/>
        <end position="33"/>
    </location>
</feature>
<dbReference type="GO" id="GO:0021849">
    <property type="term" value="P:neuroblast division in subventricular zone"/>
    <property type="evidence" value="ECO:0007669"/>
    <property type="project" value="TreeGrafter"/>
</dbReference>
<feature type="region of interest" description="Disordered" evidence="2">
    <location>
        <begin position="370"/>
        <end position="395"/>
    </location>
</feature>
<reference evidence="5 6" key="1">
    <citation type="submission" date="2025-04" db="UniProtKB">
        <authorList>
            <consortium name="RefSeq"/>
        </authorList>
    </citation>
    <scope>IDENTIFICATION</scope>
</reference>
<evidence type="ECO:0000313" key="6">
    <source>
        <dbReference type="RefSeq" id="XP_033815970.1"/>
    </source>
</evidence>
<evidence type="ECO:0000313" key="4">
    <source>
        <dbReference type="Proteomes" id="UP000515159"/>
    </source>
</evidence>
<feature type="domain" description="AKNA" evidence="3">
    <location>
        <begin position="711"/>
        <end position="773"/>
    </location>
</feature>
<sequence>MSSLLPLAQQKEQNLSDDAGQGQWEDKDDVDKEDFERYMDEKQIITMDEQSALAMDKSIIAGLEEEGSSYPQSQDFDFPDGTNFVERPSSLQDLLQAETERIFEFSNSPDSKQFLFIKSRDDILDGEHPIDATQGHDGILEAPNLLTYWQPLRDRQLDMTEDEQERGSSADSERQEIYDETGSGEEGYSDLPYDWHYESTFRLSPEAIQDTQDLYKEYRKTLVFALNGGEELWEPSSTIPGQSKAHADVSNVFDVGSETYPNQYIIPAESFHGLDEGSGNTSTGGFGSISQLGKTMAFPKSLLVEVGKEIVALSPLTDSSMWNPNESLQNKLSMEEVHDKPGIDAETFPEFSYADSIEESIAAIPKMSTRRASLSHTQMSPNKSFRKPEKKAQDLPLSPVPQQMETHYLHQVQKLKRAVRAVLPSKHTRQSRSLSPKMNIAQSKSLKTTLHRPLPSTDSLKYGRGQLNYPLPDFSKVGPRVKFPKDDQSYRPPRGRNRSVKSSGSEAPLVFKSPAEIVREVLLSSGEGSPHKLATSDARIPEEFKSPKQATELVHQLQEDYNKLLTKYAEAENTIDLLRLGAKVNLYADPPKPSQSLQMGTVSQGSKVMAFTIPQSKTAQFSQALNQIPQTNVDSGSHVALKDHGSSIPSNSFAEGFPSAKGQDIAGGRSPGDCLTSYLAKQLETFQAQVESFESLIKMKKLSPLDQIKGFQQLTEAQDSMERAYLQAREESQQLQQHPDTAGPLGEFDPDRLMEGEIFHLGMQLEELKESIDLAGQSHFSPRLLPAPAPTQTPLVTAVSDSLAWSPTPLPLTPIPVLRTPYPENALLRESTHQGQVEVEVSSASSEGEDGGGLPEPLQHKQLRVEKEFDNLLEQYNNFKTLPDAMDLGTDQEDGGKQEVEDFSGDAHSMKSWRRPSLKEEKCQTAPRPQPMERKPSPLRDSQETVLNSRHPPSPKAKEVLSQSSTSNAANRKSSFRSPQGRVSQQSSLASSTVSQHHPHKAFPQAKTLHPEERIVSPETDSGFVGSESSRVSPLTQSPEHRTPPTRIPNAADRSVMVSANSPRHLSMRLDVQSRGSANEPVKTSVVVRSAHPRGSTQRHIVTQDASPLGNSFQTSSPSRWTNSVTGSEMGHNTESNSEEEERSTTSVYEPLPGSRRSLSASWTSSPPPQRRLNVQADVLCSRKARDQAIQALQSEVKRLRRRLEESLYRPKSELPEPSVIMGQAEGDSLSPGQSVLFGKPTNGCLEERREPACAVKSVEQIQVASLPQDRRKSDMDLGSESDQFLSRPQNQKHRQSWSLEQIPQRLYNPFTFRGPYTGAEYQMQVPGSISPEEGMDSTTCIHSQDTGIKSPVLRSLSVGDVRRSVEPDISKNMPCPLCSGSKMDAFEKASKKPVYVPDEGMHSTPTRSSGANRKAEKQQQFGFWLMPGAPTSAASITYVPTVPLVPYSSNIVYCPSPASTSTPPAFSRLYYTKGCQVSELYPEAARLHRRSLTLGAEGLEELSWSLNRALEAANGVRRTTKKISHSLIFDLSHSRSLRGSCLF</sequence>
<feature type="compositionally biased region" description="Polar residues" evidence="2">
    <location>
        <begin position="1027"/>
        <end position="1038"/>
    </location>
</feature>
<evidence type="ECO:0000313" key="5">
    <source>
        <dbReference type="RefSeq" id="XP_033815969.1"/>
    </source>
</evidence>
<feature type="compositionally biased region" description="Polar residues" evidence="2">
    <location>
        <begin position="370"/>
        <end position="383"/>
    </location>
</feature>
<feature type="coiled-coil region" evidence="1">
    <location>
        <begin position="711"/>
        <end position="738"/>
    </location>
</feature>
<feature type="region of interest" description="Disordered" evidence="2">
    <location>
        <begin position="1396"/>
        <end position="1415"/>
    </location>
</feature>
<feature type="region of interest" description="Disordered" evidence="2">
    <location>
        <begin position="832"/>
        <end position="858"/>
    </location>
</feature>
<keyword evidence="1" id="KW-0175">Coiled coil</keyword>
<proteinExistence type="predicted"/>
<feature type="compositionally biased region" description="Low complexity" evidence="2">
    <location>
        <begin position="1155"/>
        <end position="1165"/>
    </location>
</feature>
<dbReference type="GO" id="GO:0005813">
    <property type="term" value="C:centrosome"/>
    <property type="evidence" value="ECO:0007669"/>
    <property type="project" value="TreeGrafter"/>
</dbReference>
<dbReference type="GO" id="GO:0060234">
    <property type="term" value="P:neuroblast delamination"/>
    <property type="evidence" value="ECO:0007669"/>
    <property type="project" value="TreeGrafter"/>
</dbReference>
<feature type="region of interest" description="Disordered" evidence="2">
    <location>
        <begin position="158"/>
        <end position="190"/>
    </location>
</feature>
<dbReference type="PANTHER" id="PTHR21510">
    <property type="entry name" value="AKNA DOMAIN-CONTAINING PROTEIN"/>
    <property type="match status" value="1"/>
</dbReference>
<feature type="region of interest" description="Disordered" evidence="2">
    <location>
        <begin position="1069"/>
        <end position="1171"/>
    </location>
</feature>
<dbReference type="InterPro" id="IPR022150">
    <property type="entry name" value="AKNA_dom"/>
</dbReference>
<dbReference type="CTD" id="80709"/>
<feature type="compositionally biased region" description="Polar residues" evidence="2">
    <location>
        <begin position="1095"/>
        <end position="1127"/>
    </location>
</feature>
<protein>
    <submittedName>
        <fullName evidence="5 6">Microtubule organization protein AKNA isoform X1</fullName>
    </submittedName>
</protein>
<dbReference type="RefSeq" id="XP_033815969.1">
    <property type="nucleotide sequence ID" value="XM_033960078.1"/>
</dbReference>
<dbReference type="InterPro" id="IPR052655">
    <property type="entry name" value="AKNA_Centrosome-Trans_reg"/>
</dbReference>
<feature type="compositionally biased region" description="Basic and acidic residues" evidence="2">
    <location>
        <begin position="931"/>
        <end position="943"/>
    </location>
</feature>
<feature type="region of interest" description="Disordered" evidence="2">
    <location>
        <begin position="1215"/>
        <end position="1236"/>
    </location>
</feature>
<dbReference type="Proteomes" id="UP000515159">
    <property type="component" value="Chromosome 10"/>
</dbReference>
<feature type="compositionally biased region" description="Basic and acidic residues" evidence="2">
    <location>
        <begin position="165"/>
        <end position="177"/>
    </location>
</feature>
<dbReference type="KEGG" id="gsh:117367501"/>
<name>A0A6P8SBG1_GEOSA</name>
<feature type="compositionally biased region" description="Low complexity" evidence="2">
    <location>
        <begin position="984"/>
        <end position="996"/>
    </location>
</feature>
<evidence type="ECO:0000259" key="3">
    <source>
        <dbReference type="Pfam" id="PF12443"/>
    </source>
</evidence>
<feature type="compositionally biased region" description="Polar residues" evidence="2">
    <location>
        <begin position="1281"/>
        <end position="1290"/>
    </location>
</feature>
<gene>
    <name evidence="5 6 7" type="primary">AKNA</name>
</gene>
<feature type="compositionally biased region" description="Low complexity" evidence="2">
    <location>
        <begin position="837"/>
        <end position="846"/>
    </location>
</feature>
<feature type="region of interest" description="Disordered" evidence="2">
    <location>
        <begin position="471"/>
        <end position="506"/>
    </location>
</feature>
<keyword evidence="4" id="KW-1185">Reference proteome</keyword>
<dbReference type="Pfam" id="PF12443">
    <property type="entry name" value="AKNA"/>
    <property type="match status" value="1"/>
</dbReference>
<dbReference type="OrthoDB" id="10035553at2759"/>
<feature type="coiled-coil region" evidence="1">
    <location>
        <begin position="1183"/>
        <end position="1210"/>
    </location>
</feature>
<feature type="region of interest" description="Disordered" evidence="2">
    <location>
        <begin position="1265"/>
        <end position="1300"/>
    </location>
</feature>
<feature type="compositionally biased region" description="Polar residues" evidence="2">
    <location>
        <begin position="961"/>
        <end position="983"/>
    </location>
</feature>
<feature type="region of interest" description="Disordered" evidence="2">
    <location>
        <begin position="883"/>
        <end position="1055"/>
    </location>
</feature>
<evidence type="ECO:0000313" key="7">
    <source>
        <dbReference type="RefSeq" id="XP_033815971.1"/>
    </source>
</evidence>
<organism evidence="4 6">
    <name type="scientific">Geotrypetes seraphini</name>
    <name type="common">Gaboon caecilian</name>
    <name type="synonym">Caecilia seraphini</name>
    <dbReference type="NCBI Taxonomy" id="260995"/>
    <lineage>
        <taxon>Eukaryota</taxon>
        <taxon>Metazoa</taxon>
        <taxon>Chordata</taxon>
        <taxon>Craniata</taxon>
        <taxon>Vertebrata</taxon>
        <taxon>Euteleostomi</taxon>
        <taxon>Amphibia</taxon>
        <taxon>Gymnophiona</taxon>
        <taxon>Geotrypetes</taxon>
    </lineage>
</organism>
<accession>A0A6P8SBG1</accession>